<evidence type="ECO:0000313" key="7">
    <source>
        <dbReference type="EMBL" id="GLQ18356.1"/>
    </source>
</evidence>
<feature type="transmembrane region" description="Helical" evidence="6">
    <location>
        <begin position="186"/>
        <end position="204"/>
    </location>
</feature>
<dbReference type="PANTHER" id="PTHR30086:SF20">
    <property type="entry name" value="ARGININE EXPORTER PROTEIN ARGO-RELATED"/>
    <property type="match status" value="1"/>
</dbReference>
<dbReference type="Proteomes" id="UP001161405">
    <property type="component" value="Unassembled WGS sequence"/>
</dbReference>
<keyword evidence="2" id="KW-1003">Cell membrane</keyword>
<proteinExistence type="predicted"/>
<protein>
    <submittedName>
        <fullName evidence="7">Transporter</fullName>
    </submittedName>
</protein>
<organism evidence="7 8">
    <name type="scientific">Maritalea porphyrae</name>
    <dbReference type="NCBI Taxonomy" id="880732"/>
    <lineage>
        <taxon>Bacteria</taxon>
        <taxon>Pseudomonadati</taxon>
        <taxon>Pseudomonadota</taxon>
        <taxon>Alphaproteobacteria</taxon>
        <taxon>Hyphomicrobiales</taxon>
        <taxon>Devosiaceae</taxon>
        <taxon>Maritalea</taxon>
    </lineage>
</organism>
<keyword evidence="8" id="KW-1185">Reference proteome</keyword>
<gene>
    <name evidence="7" type="ORF">GCM10007879_26050</name>
</gene>
<evidence type="ECO:0000313" key="8">
    <source>
        <dbReference type="Proteomes" id="UP001161405"/>
    </source>
</evidence>
<dbReference type="RefSeq" id="WP_284365242.1">
    <property type="nucleotide sequence ID" value="NZ_BSNI01000002.1"/>
</dbReference>
<comment type="subcellular location">
    <subcellularLocation>
        <location evidence="1">Cell membrane</location>
        <topology evidence="1">Multi-pass membrane protein</topology>
    </subcellularLocation>
</comment>
<dbReference type="PANTHER" id="PTHR30086">
    <property type="entry name" value="ARGININE EXPORTER PROTEIN ARGO"/>
    <property type="match status" value="1"/>
</dbReference>
<dbReference type="PIRSF" id="PIRSF006324">
    <property type="entry name" value="LeuE"/>
    <property type="match status" value="1"/>
</dbReference>
<feature type="transmembrane region" description="Helical" evidence="6">
    <location>
        <begin position="151"/>
        <end position="174"/>
    </location>
</feature>
<name>A0ABQ5USU1_9HYPH</name>
<reference evidence="7" key="2">
    <citation type="submission" date="2023-01" db="EMBL/GenBank/DDBJ databases">
        <title>Draft genome sequence of Maritalea porphyrae strain NBRC 107169.</title>
        <authorList>
            <person name="Sun Q."/>
            <person name="Mori K."/>
        </authorList>
    </citation>
    <scope>NUCLEOTIDE SEQUENCE</scope>
    <source>
        <strain evidence="7">NBRC 107169</strain>
    </source>
</reference>
<feature type="transmembrane region" description="Helical" evidence="6">
    <location>
        <begin position="115"/>
        <end position="139"/>
    </location>
</feature>
<evidence type="ECO:0000256" key="2">
    <source>
        <dbReference type="ARBA" id="ARBA00022475"/>
    </source>
</evidence>
<evidence type="ECO:0000256" key="5">
    <source>
        <dbReference type="ARBA" id="ARBA00023136"/>
    </source>
</evidence>
<dbReference type="Pfam" id="PF01810">
    <property type="entry name" value="LysE"/>
    <property type="match status" value="1"/>
</dbReference>
<evidence type="ECO:0000256" key="4">
    <source>
        <dbReference type="ARBA" id="ARBA00022989"/>
    </source>
</evidence>
<sequence length="208" mass="22116">MILLEPSAFIAFITACFFLAIVPGPTVTLIVANALARGPVAGLLTVLGAQIAIFLMVIVVALGLQAVIGFMSWAFFWVKLVGAAYLLWIGYKMITSRSGLVFDENTTVKSGHQSVVQGFVVTMSNPKALLFLGAFLPQFIEPSAATAPQVIGLGLITMLVFTILDSIYAVAAGGTRKFLTQQRLSIVNKISGSLLIVGGAWLALQRKI</sequence>
<feature type="transmembrane region" description="Helical" evidence="6">
    <location>
        <begin position="43"/>
        <end position="68"/>
    </location>
</feature>
<dbReference type="EMBL" id="BSNI01000002">
    <property type="protein sequence ID" value="GLQ18356.1"/>
    <property type="molecule type" value="Genomic_DNA"/>
</dbReference>
<keyword evidence="5 6" id="KW-0472">Membrane</keyword>
<evidence type="ECO:0000256" key="1">
    <source>
        <dbReference type="ARBA" id="ARBA00004651"/>
    </source>
</evidence>
<feature type="transmembrane region" description="Helical" evidence="6">
    <location>
        <begin position="74"/>
        <end position="94"/>
    </location>
</feature>
<evidence type="ECO:0000256" key="6">
    <source>
        <dbReference type="SAM" id="Phobius"/>
    </source>
</evidence>
<keyword evidence="3 6" id="KW-0812">Transmembrane</keyword>
<dbReference type="InterPro" id="IPR001123">
    <property type="entry name" value="LeuE-type"/>
</dbReference>
<evidence type="ECO:0000256" key="3">
    <source>
        <dbReference type="ARBA" id="ARBA00022692"/>
    </source>
</evidence>
<accession>A0ABQ5USU1</accession>
<keyword evidence="4 6" id="KW-1133">Transmembrane helix</keyword>
<reference evidence="7" key="1">
    <citation type="journal article" date="2014" name="Int. J. Syst. Evol. Microbiol.">
        <title>Complete genome of a new Firmicutes species belonging to the dominant human colonic microbiota ('Ruminococcus bicirculans') reveals two chromosomes and a selective capacity to utilize plant glucans.</title>
        <authorList>
            <consortium name="NISC Comparative Sequencing Program"/>
            <person name="Wegmann U."/>
            <person name="Louis P."/>
            <person name="Goesmann A."/>
            <person name="Henrissat B."/>
            <person name="Duncan S.H."/>
            <person name="Flint H.J."/>
        </authorList>
    </citation>
    <scope>NUCLEOTIDE SEQUENCE</scope>
    <source>
        <strain evidence="7">NBRC 107169</strain>
    </source>
</reference>
<feature type="transmembrane region" description="Helical" evidence="6">
    <location>
        <begin position="6"/>
        <end position="31"/>
    </location>
</feature>
<comment type="caution">
    <text evidence="7">The sequence shown here is derived from an EMBL/GenBank/DDBJ whole genome shotgun (WGS) entry which is preliminary data.</text>
</comment>